<accession>A0A3M9NDG3</accession>
<dbReference type="AlphaFoldDB" id="A0A3M9NDG3"/>
<reference evidence="2 3" key="1">
    <citation type="submission" date="2018-11" db="EMBL/GenBank/DDBJ databases">
        <title>Draft genome sequence of Ferruginibacter sp. BO-59.</title>
        <authorList>
            <person name="Im W.T."/>
        </authorList>
    </citation>
    <scope>NUCLEOTIDE SEQUENCE [LARGE SCALE GENOMIC DNA]</scope>
    <source>
        <strain evidence="2 3">BO-59</strain>
    </source>
</reference>
<protein>
    <submittedName>
        <fullName evidence="2">DUF3575 domain-containing protein</fullName>
    </submittedName>
</protein>
<gene>
    <name evidence="2" type="ORF">EFY79_12730</name>
</gene>
<dbReference type="InterPro" id="IPR021958">
    <property type="entry name" value="DUF3575"/>
</dbReference>
<keyword evidence="3" id="KW-1185">Reference proteome</keyword>
<comment type="caution">
    <text evidence="2">The sequence shown here is derived from an EMBL/GenBank/DDBJ whole genome shotgun (WGS) entry which is preliminary data.</text>
</comment>
<organism evidence="2 3">
    <name type="scientific">Hanamia caeni</name>
    <dbReference type="NCBI Taxonomy" id="2294116"/>
    <lineage>
        <taxon>Bacteria</taxon>
        <taxon>Pseudomonadati</taxon>
        <taxon>Bacteroidota</taxon>
        <taxon>Chitinophagia</taxon>
        <taxon>Chitinophagales</taxon>
        <taxon>Chitinophagaceae</taxon>
        <taxon>Hanamia</taxon>
    </lineage>
</organism>
<evidence type="ECO:0000313" key="3">
    <source>
        <dbReference type="Proteomes" id="UP000267223"/>
    </source>
</evidence>
<feature type="chain" id="PRO_5018258446" evidence="1">
    <location>
        <begin position="20"/>
        <end position="181"/>
    </location>
</feature>
<dbReference type="Pfam" id="PF12099">
    <property type="entry name" value="DUF3575"/>
    <property type="match status" value="1"/>
</dbReference>
<dbReference type="EMBL" id="RJJR01000009">
    <property type="protein sequence ID" value="RNI35809.1"/>
    <property type="molecule type" value="Genomic_DNA"/>
</dbReference>
<evidence type="ECO:0000313" key="2">
    <source>
        <dbReference type="EMBL" id="RNI35809.1"/>
    </source>
</evidence>
<dbReference type="SUPFAM" id="SSF103515">
    <property type="entry name" value="Autotransporter"/>
    <property type="match status" value="1"/>
</dbReference>
<dbReference type="OrthoDB" id="1118958at2"/>
<name>A0A3M9NDG3_9BACT</name>
<feature type="signal peptide" evidence="1">
    <location>
        <begin position="1"/>
        <end position="19"/>
    </location>
</feature>
<sequence>MKKIIFSAAILLCSTAIFAQTDNVQPNVIKLNPLGAFFGSANLGFEHAFNEKSSVVILPSFGMLKSSGFKYTTYGIGAEYRLYFTGTAPRGTYVAPGLSAQFGTAKVEDSEGAGQKTNISGFSAKAVIGHQWIWNSGFTLDLNGGIQYVDFSFKDKTGDFAGQNALSGILPALNFSIGYNF</sequence>
<evidence type="ECO:0000256" key="1">
    <source>
        <dbReference type="SAM" id="SignalP"/>
    </source>
</evidence>
<dbReference type="InterPro" id="IPR036709">
    <property type="entry name" value="Autotransporte_beta_dom_sf"/>
</dbReference>
<dbReference type="Proteomes" id="UP000267223">
    <property type="component" value="Unassembled WGS sequence"/>
</dbReference>
<proteinExistence type="predicted"/>
<keyword evidence="1" id="KW-0732">Signal</keyword>
<dbReference type="RefSeq" id="WP_123121090.1">
    <property type="nucleotide sequence ID" value="NZ_RJJR01000009.1"/>
</dbReference>